<comment type="caution">
    <text evidence="1">The sequence shown here is derived from an EMBL/GenBank/DDBJ whole genome shotgun (WGS) entry which is preliminary data.</text>
</comment>
<accession>A0A9P6PE99</accession>
<organism evidence="1 2">
    <name type="scientific">Mortierella polycephala</name>
    <dbReference type="NCBI Taxonomy" id="41804"/>
    <lineage>
        <taxon>Eukaryota</taxon>
        <taxon>Fungi</taxon>
        <taxon>Fungi incertae sedis</taxon>
        <taxon>Mucoromycota</taxon>
        <taxon>Mortierellomycotina</taxon>
        <taxon>Mortierellomycetes</taxon>
        <taxon>Mortierellales</taxon>
        <taxon>Mortierellaceae</taxon>
        <taxon>Mortierella</taxon>
    </lineage>
</organism>
<dbReference type="AlphaFoldDB" id="A0A9P6PE99"/>
<sequence>MYNYQARAGAITGDLFYFCGHAWYYSGKKHGTTDLRCGWLDGDDTNGGSVRGMFLNTDILGNGYINSYAANNPIPSDICYWGVSFTTGANPFNRSVPKDIYGNKAYVTAGEGAIALCDSPTSRGPSMLSLKEGVFCDMFTKTKVPICGRGEKEGCVNYNRRLSRAGRAQRTMAANSVSRDSISHDSYELEYFVIADINGTVIDDGSSV</sequence>
<gene>
    <name evidence="1" type="ORF">BG011_002827</name>
</gene>
<proteinExistence type="predicted"/>
<dbReference type="EMBL" id="JAAAJA010001959">
    <property type="protein sequence ID" value="KAG0244997.1"/>
    <property type="molecule type" value="Genomic_DNA"/>
</dbReference>
<evidence type="ECO:0000313" key="2">
    <source>
        <dbReference type="Proteomes" id="UP000726737"/>
    </source>
</evidence>
<evidence type="ECO:0000313" key="1">
    <source>
        <dbReference type="EMBL" id="KAG0244997.1"/>
    </source>
</evidence>
<name>A0A9P6PE99_9FUNG</name>
<keyword evidence="2" id="KW-1185">Reference proteome</keyword>
<reference evidence="1" key="1">
    <citation type="journal article" date="2020" name="Fungal Divers.">
        <title>Resolving the Mortierellaceae phylogeny through synthesis of multi-gene phylogenetics and phylogenomics.</title>
        <authorList>
            <person name="Vandepol N."/>
            <person name="Liber J."/>
            <person name="Desiro A."/>
            <person name="Na H."/>
            <person name="Kennedy M."/>
            <person name="Barry K."/>
            <person name="Grigoriev I.V."/>
            <person name="Miller A.N."/>
            <person name="O'Donnell K."/>
            <person name="Stajich J.E."/>
            <person name="Bonito G."/>
        </authorList>
    </citation>
    <scope>NUCLEOTIDE SEQUENCE</scope>
    <source>
        <strain evidence="1">KOD948</strain>
    </source>
</reference>
<dbReference type="Proteomes" id="UP000726737">
    <property type="component" value="Unassembled WGS sequence"/>
</dbReference>
<dbReference type="OrthoDB" id="2389719at2759"/>
<protein>
    <submittedName>
        <fullName evidence="1">Uncharacterized protein</fullName>
    </submittedName>
</protein>